<reference evidence="2" key="2">
    <citation type="submission" date="2020-09" db="EMBL/GenBank/DDBJ databases">
        <authorList>
            <person name="Sun Q."/>
            <person name="Zhou Y."/>
        </authorList>
    </citation>
    <scope>NUCLEOTIDE SEQUENCE</scope>
    <source>
        <strain evidence="2">CGMCC 1.15371</strain>
    </source>
</reference>
<dbReference type="InterPro" id="IPR022742">
    <property type="entry name" value="Hydrolase_4"/>
</dbReference>
<dbReference type="SUPFAM" id="SSF53474">
    <property type="entry name" value="alpha/beta-Hydrolases"/>
    <property type="match status" value="1"/>
</dbReference>
<evidence type="ECO:0000313" key="3">
    <source>
        <dbReference type="Proteomes" id="UP000628775"/>
    </source>
</evidence>
<dbReference type="Gene3D" id="3.40.50.1820">
    <property type="entry name" value="alpha/beta hydrolase"/>
    <property type="match status" value="1"/>
</dbReference>
<evidence type="ECO:0000259" key="1">
    <source>
        <dbReference type="Pfam" id="PF12146"/>
    </source>
</evidence>
<dbReference type="GO" id="GO:0016787">
    <property type="term" value="F:hydrolase activity"/>
    <property type="evidence" value="ECO:0007669"/>
    <property type="project" value="UniProtKB-KW"/>
</dbReference>
<gene>
    <name evidence="2" type="ORF">GCM10011391_10940</name>
</gene>
<name>A0A8J2VNK9_9BACL</name>
<dbReference type="AlphaFoldDB" id="A0A8J2VNK9"/>
<evidence type="ECO:0000313" key="2">
    <source>
        <dbReference type="EMBL" id="GGE34037.1"/>
    </source>
</evidence>
<sequence length="309" mass="35202">MKLKTFKLKTADGIPLHVYQWLPEQVPHAVIQLAHGMAEHAGRYQRFAGALCAEGYAVYANDHRGHGYTTHEEEGHLHLGDQEGWERTVDDLKQLTDLIVSHYHDLPRFLFGHSMGSFLVRRYLQKYGEGVKGVILSGTGADPGVLSTLGIMIAQREANKLGKRGRSDKLQHLVFGRYNKRFPQRTPVDWLSRDEEEVDAYLADPFCGEVPTAGFFLDLMRGLKALDRPERLRAMPKRLPILFLSGTQDPVGGFTKGVKRVYKHFQKVGLVNLECHFYEGARHELLNELNREAVTRDIIRWLYKIEAGQ</sequence>
<keyword evidence="2" id="KW-0378">Hydrolase</keyword>
<keyword evidence="3" id="KW-1185">Reference proteome</keyword>
<dbReference type="InterPro" id="IPR029058">
    <property type="entry name" value="AB_hydrolase_fold"/>
</dbReference>
<reference evidence="2" key="1">
    <citation type="journal article" date="2014" name="Int. J. Syst. Evol. Microbiol.">
        <title>Complete genome sequence of Corynebacterium casei LMG S-19264T (=DSM 44701T), isolated from a smear-ripened cheese.</title>
        <authorList>
            <consortium name="US DOE Joint Genome Institute (JGI-PGF)"/>
            <person name="Walter F."/>
            <person name="Albersmeier A."/>
            <person name="Kalinowski J."/>
            <person name="Ruckert C."/>
        </authorList>
    </citation>
    <scope>NUCLEOTIDE SEQUENCE</scope>
    <source>
        <strain evidence="2">CGMCC 1.15371</strain>
    </source>
</reference>
<organism evidence="2 3">
    <name type="scientific">Pullulanibacillus camelliae</name>
    <dbReference type="NCBI Taxonomy" id="1707096"/>
    <lineage>
        <taxon>Bacteria</taxon>
        <taxon>Bacillati</taxon>
        <taxon>Bacillota</taxon>
        <taxon>Bacilli</taxon>
        <taxon>Bacillales</taxon>
        <taxon>Sporolactobacillaceae</taxon>
        <taxon>Pullulanibacillus</taxon>
    </lineage>
</organism>
<dbReference type="EMBL" id="BMIR01000003">
    <property type="protein sequence ID" value="GGE34037.1"/>
    <property type="molecule type" value="Genomic_DNA"/>
</dbReference>
<dbReference type="RefSeq" id="WP_229672347.1">
    <property type="nucleotide sequence ID" value="NZ_BMIR01000003.1"/>
</dbReference>
<feature type="domain" description="Serine aminopeptidase S33" evidence="1">
    <location>
        <begin position="27"/>
        <end position="289"/>
    </location>
</feature>
<dbReference type="Pfam" id="PF12146">
    <property type="entry name" value="Hydrolase_4"/>
    <property type="match status" value="1"/>
</dbReference>
<dbReference type="PANTHER" id="PTHR11614">
    <property type="entry name" value="PHOSPHOLIPASE-RELATED"/>
    <property type="match status" value="1"/>
</dbReference>
<proteinExistence type="predicted"/>
<comment type="caution">
    <text evidence="2">The sequence shown here is derived from an EMBL/GenBank/DDBJ whole genome shotgun (WGS) entry which is preliminary data.</text>
</comment>
<accession>A0A8J2VNK9</accession>
<protein>
    <submittedName>
        <fullName evidence="2">Alpha/beta hydrolase</fullName>
    </submittedName>
</protein>
<dbReference type="Proteomes" id="UP000628775">
    <property type="component" value="Unassembled WGS sequence"/>
</dbReference>
<dbReference type="InterPro" id="IPR051044">
    <property type="entry name" value="MAG_DAG_Lipase"/>
</dbReference>